<dbReference type="SUPFAM" id="SSF56784">
    <property type="entry name" value="HAD-like"/>
    <property type="match status" value="1"/>
</dbReference>
<dbReference type="NCBIfam" id="TIGR01494">
    <property type="entry name" value="ATPase_P-type"/>
    <property type="match status" value="1"/>
</dbReference>
<evidence type="ECO:0000256" key="6">
    <source>
        <dbReference type="ARBA" id="ARBA00022840"/>
    </source>
</evidence>
<evidence type="ECO:0000256" key="3">
    <source>
        <dbReference type="ARBA" id="ARBA00022692"/>
    </source>
</evidence>
<dbReference type="Gene3D" id="2.70.150.10">
    <property type="entry name" value="Calcium-transporting ATPase, cytoplasmic transduction domain A"/>
    <property type="match status" value="1"/>
</dbReference>
<dbReference type="InterPro" id="IPR018303">
    <property type="entry name" value="ATPase_P-typ_P_site"/>
</dbReference>
<evidence type="ECO:0000259" key="12">
    <source>
        <dbReference type="PROSITE" id="PS50846"/>
    </source>
</evidence>
<dbReference type="SFLD" id="SFLDG00002">
    <property type="entry name" value="C1.7:_P-type_atpase_like"/>
    <property type="match status" value="1"/>
</dbReference>
<evidence type="ECO:0000256" key="9">
    <source>
        <dbReference type="ARBA" id="ARBA00023136"/>
    </source>
</evidence>
<dbReference type="EMBL" id="JADCKQ010000016">
    <property type="protein sequence ID" value="MBI1495251.1"/>
    <property type="molecule type" value="Genomic_DNA"/>
</dbReference>
<dbReference type="InterPro" id="IPR023299">
    <property type="entry name" value="ATPase_P-typ_cyto_dom_N"/>
</dbReference>
<dbReference type="PRINTS" id="PR00943">
    <property type="entry name" value="CUATPASE"/>
</dbReference>
<dbReference type="NCBIfam" id="TIGR01525">
    <property type="entry name" value="ATPase-IB_hvy"/>
    <property type="match status" value="1"/>
</dbReference>
<keyword evidence="9 10" id="KW-0472">Membrane</keyword>
<dbReference type="NCBIfam" id="TIGR01511">
    <property type="entry name" value="ATPase-IB1_Cu"/>
    <property type="match status" value="1"/>
</dbReference>
<dbReference type="RefSeq" id="WP_228849961.1">
    <property type="nucleotide sequence ID" value="NZ_JADCKQ010000016.1"/>
</dbReference>
<dbReference type="InterPro" id="IPR008250">
    <property type="entry name" value="ATPase_P-typ_transduc_dom_A_sf"/>
</dbReference>
<keyword evidence="14" id="KW-1185">Reference proteome</keyword>
<dbReference type="InterPro" id="IPR023298">
    <property type="entry name" value="ATPase_P-typ_TM_dom_sf"/>
</dbReference>
<dbReference type="SFLD" id="SFLDS00003">
    <property type="entry name" value="Haloacid_Dehalogenase"/>
    <property type="match status" value="1"/>
</dbReference>
<dbReference type="PROSITE" id="PS01229">
    <property type="entry name" value="COF_2"/>
    <property type="match status" value="1"/>
</dbReference>
<dbReference type="SUPFAM" id="SSF81653">
    <property type="entry name" value="Calcium ATPase, transduction domain A"/>
    <property type="match status" value="1"/>
</dbReference>
<feature type="transmembrane region" description="Helical" evidence="10">
    <location>
        <begin position="380"/>
        <end position="403"/>
    </location>
</feature>
<dbReference type="GO" id="GO:0055070">
    <property type="term" value="P:copper ion homeostasis"/>
    <property type="evidence" value="ECO:0007669"/>
    <property type="project" value="TreeGrafter"/>
</dbReference>
<dbReference type="GO" id="GO:0005886">
    <property type="term" value="C:plasma membrane"/>
    <property type="evidence" value="ECO:0007669"/>
    <property type="project" value="UniProtKB-SubCell"/>
</dbReference>
<dbReference type="InterPro" id="IPR059000">
    <property type="entry name" value="ATPase_P-type_domA"/>
</dbReference>
<dbReference type="PROSITE" id="PS01047">
    <property type="entry name" value="HMA_1"/>
    <property type="match status" value="1"/>
</dbReference>
<sequence>MTDSDQIHVPTPAILDVSGLSCASCVGRVQRALDASDLVHSARVNLATHSAVVDLAEGADGKDVADLVTAAGYAATLREEGDNAPAQQNESAAYRRNFLIAAILTLPVFVLEMGAHAFPQFHHYLGATLGHDNSRYIQFVLTALVLIWPGRGFYLKGVPALLAGRPEMNSLVSLGTFAAFSYSVVATFAASLLPAGADNVYFEAAAVIIVLILLGRWLEARAKGQAGAAIARLLELQPATARIETEGQIKDIPTAAILPGDIIHIRPGERFAVDGVVLRGRGFADESMLTGEALPVAKEEGAPVTSGTLNGASALVMQAERVGRDTVLAGIIRLVDEAQATKLPIENLVDRITRIFVPVVLVLAVIAGLAWLFFGPEPSLSHALVAMVSVLIIACPCAMGLAVPVSIMVASGRGAELGVLLRKGDALQRMENIHTVCFDKTGTLTIGRPELSGLAIAAGFEHDKVLRLMAGAEATSEHPLAGAVLRAAEERGIEPGLNLDMEALPGSGLRALVDGRRVLIGNEALMQAEGIDFTPLQPSVKGFVAEAQSVIFVAVDGLAAAVSAIADQIRPESYNVITTLKARGIRIAMVTGDAKPAADAVAKLLRVDQVYAQTLPGEKADVVQSLQADGPVAFVGDGINDAPALASADIGIAMGGGNNVATEAGDIILASGSPAGVVTAYELSRKTMRNIRQNLVWAFGYNVLLIPVAMGALYPFTGMLLSPALGAGAMALSSVLVVSNALRLRRVGSPAPATQTASPAPQVTTPKAPEKPASCCGGKTAS</sequence>
<feature type="transmembrane region" description="Helical" evidence="10">
    <location>
        <begin position="98"/>
        <end position="116"/>
    </location>
</feature>
<gene>
    <name evidence="13" type="ORF">H1D41_16535</name>
</gene>
<feature type="transmembrane region" description="Helical" evidence="10">
    <location>
        <begin position="136"/>
        <end position="154"/>
    </location>
</feature>
<feature type="transmembrane region" description="Helical" evidence="10">
    <location>
        <begin position="720"/>
        <end position="742"/>
    </location>
</feature>
<feature type="region of interest" description="Disordered" evidence="11">
    <location>
        <begin position="750"/>
        <end position="782"/>
    </location>
</feature>
<proteinExistence type="inferred from homology"/>
<dbReference type="Proteomes" id="UP000640583">
    <property type="component" value="Unassembled WGS sequence"/>
</dbReference>
<feature type="compositionally biased region" description="Low complexity" evidence="11">
    <location>
        <begin position="750"/>
        <end position="766"/>
    </location>
</feature>
<comment type="subcellular location">
    <subcellularLocation>
        <location evidence="10">Cell membrane</location>
    </subcellularLocation>
    <subcellularLocation>
        <location evidence="1">Endomembrane system</location>
        <topology evidence="1">Multi-pass membrane protein</topology>
    </subcellularLocation>
</comment>
<dbReference type="FunFam" id="2.70.150.10:FF:000002">
    <property type="entry name" value="Copper-transporting ATPase 1, putative"/>
    <property type="match status" value="1"/>
</dbReference>
<dbReference type="InterPro" id="IPR023214">
    <property type="entry name" value="HAD_sf"/>
</dbReference>
<keyword evidence="5 10" id="KW-0547">Nucleotide-binding</keyword>
<evidence type="ECO:0000256" key="10">
    <source>
        <dbReference type="RuleBase" id="RU362081"/>
    </source>
</evidence>
<dbReference type="PROSITE" id="PS50846">
    <property type="entry name" value="HMA_2"/>
    <property type="match status" value="1"/>
</dbReference>
<comment type="similarity">
    <text evidence="2 10">Belongs to the cation transport ATPase (P-type) (TC 3.A.3) family. Type IB subfamily.</text>
</comment>
<dbReference type="PANTHER" id="PTHR43520:SF8">
    <property type="entry name" value="P-TYPE CU(+) TRANSPORTER"/>
    <property type="match status" value="1"/>
</dbReference>
<feature type="transmembrane region" description="Helical" evidence="10">
    <location>
        <begin position="200"/>
        <end position="218"/>
    </location>
</feature>
<dbReference type="PRINTS" id="PR00119">
    <property type="entry name" value="CATATPASE"/>
</dbReference>
<keyword evidence="10" id="KW-1003">Cell membrane</keyword>
<protein>
    <submittedName>
        <fullName evidence="13">Copper-translocating P-type ATPase</fullName>
    </submittedName>
</protein>
<dbReference type="InterPro" id="IPR006121">
    <property type="entry name" value="HMA_dom"/>
</dbReference>
<keyword evidence="3 10" id="KW-0812">Transmembrane</keyword>
<dbReference type="CDD" id="cd00371">
    <property type="entry name" value="HMA"/>
    <property type="match status" value="1"/>
</dbReference>
<evidence type="ECO:0000256" key="2">
    <source>
        <dbReference type="ARBA" id="ARBA00006024"/>
    </source>
</evidence>
<keyword evidence="6 10" id="KW-0067">ATP-binding</keyword>
<dbReference type="InterPro" id="IPR044492">
    <property type="entry name" value="P_typ_ATPase_HD_dom"/>
</dbReference>
<organism evidence="13 14">
    <name type="scientific">Halocynthiibacter styelae</name>
    <dbReference type="NCBI Taxonomy" id="2761955"/>
    <lineage>
        <taxon>Bacteria</taxon>
        <taxon>Pseudomonadati</taxon>
        <taxon>Pseudomonadota</taxon>
        <taxon>Alphaproteobacteria</taxon>
        <taxon>Rhodobacterales</taxon>
        <taxon>Paracoccaceae</taxon>
        <taxon>Halocynthiibacter</taxon>
    </lineage>
</organism>
<dbReference type="Pfam" id="PF00403">
    <property type="entry name" value="HMA"/>
    <property type="match status" value="1"/>
</dbReference>
<dbReference type="InterPro" id="IPR036412">
    <property type="entry name" value="HAD-like_sf"/>
</dbReference>
<evidence type="ECO:0000313" key="13">
    <source>
        <dbReference type="EMBL" id="MBI1495251.1"/>
    </source>
</evidence>
<dbReference type="GO" id="GO:0012505">
    <property type="term" value="C:endomembrane system"/>
    <property type="evidence" value="ECO:0007669"/>
    <property type="project" value="UniProtKB-SubCell"/>
</dbReference>
<dbReference type="SFLD" id="SFLDF00027">
    <property type="entry name" value="p-type_atpase"/>
    <property type="match status" value="1"/>
</dbReference>
<evidence type="ECO:0000256" key="1">
    <source>
        <dbReference type="ARBA" id="ARBA00004127"/>
    </source>
</evidence>
<dbReference type="Gene3D" id="3.30.70.100">
    <property type="match status" value="1"/>
</dbReference>
<evidence type="ECO:0000256" key="5">
    <source>
        <dbReference type="ARBA" id="ARBA00022741"/>
    </source>
</evidence>
<evidence type="ECO:0000256" key="8">
    <source>
        <dbReference type="ARBA" id="ARBA00022989"/>
    </source>
</evidence>
<evidence type="ECO:0000313" key="14">
    <source>
        <dbReference type="Proteomes" id="UP000640583"/>
    </source>
</evidence>
<dbReference type="Gene3D" id="3.40.1110.10">
    <property type="entry name" value="Calcium-transporting ATPase, cytoplasmic domain N"/>
    <property type="match status" value="1"/>
</dbReference>
<dbReference type="CDD" id="cd02094">
    <property type="entry name" value="P-type_ATPase_Cu-like"/>
    <property type="match status" value="1"/>
</dbReference>
<dbReference type="GO" id="GO:0016887">
    <property type="term" value="F:ATP hydrolysis activity"/>
    <property type="evidence" value="ECO:0007669"/>
    <property type="project" value="InterPro"/>
</dbReference>
<comment type="caution">
    <text evidence="13">The sequence shown here is derived from an EMBL/GenBank/DDBJ whole genome shotgun (WGS) entry which is preliminary data.</text>
</comment>
<keyword evidence="4 10" id="KW-0479">Metal-binding</keyword>
<dbReference type="SUPFAM" id="SSF55008">
    <property type="entry name" value="HMA, heavy metal-associated domain"/>
    <property type="match status" value="1"/>
</dbReference>
<dbReference type="GO" id="GO:0043682">
    <property type="term" value="F:P-type divalent copper transporter activity"/>
    <property type="evidence" value="ECO:0007669"/>
    <property type="project" value="TreeGrafter"/>
</dbReference>
<reference evidence="13" key="1">
    <citation type="submission" date="2020-10" db="EMBL/GenBank/DDBJ databases">
        <title>Paenihalocynthiibacter styelae gen. nov., sp. nov., isolated from stalked sea squirt Styela clava.</title>
        <authorList>
            <person name="Kim Y.-O."/>
            <person name="Yoon J.-H."/>
        </authorList>
    </citation>
    <scope>NUCLEOTIDE SEQUENCE</scope>
    <source>
        <strain evidence="13">MYP1-1</strain>
    </source>
</reference>
<accession>A0A8J7LQK5</accession>
<keyword evidence="8 10" id="KW-1133">Transmembrane helix</keyword>
<dbReference type="PANTHER" id="PTHR43520">
    <property type="entry name" value="ATP7, ISOFORM B"/>
    <property type="match status" value="1"/>
</dbReference>
<dbReference type="Gene3D" id="3.40.50.1000">
    <property type="entry name" value="HAD superfamily/HAD-like"/>
    <property type="match status" value="1"/>
</dbReference>
<dbReference type="AlphaFoldDB" id="A0A8J7LQK5"/>
<feature type="domain" description="HMA" evidence="12">
    <location>
        <begin position="11"/>
        <end position="76"/>
    </location>
</feature>
<dbReference type="GO" id="GO:0005524">
    <property type="term" value="F:ATP binding"/>
    <property type="evidence" value="ECO:0007669"/>
    <property type="project" value="UniProtKB-UniRule"/>
</dbReference>
<dbReference type="Pfam" id="PF00702">
    <property type="entry name" value="Hydrolase"/>
    <property type="match status" value="1"/>
</dbReference>
<dbReference type="InterPro" id="IPR036163">
    <property type="entry name" value="HMA_dom_sf"/>
</dbReference>
<feature type="transmembrane region" description="Helical" evidence="10">
    <location>
        <begin position="695"/>
        <end position="714"/>
    </location>
</feature>
<evidence type="ECO:0000256" key="4">
    <source>
        <dbReference type="ARBA" id="ARBA00022723"/>
    </source>
</evidence>
<evidence type="ECO:0000256" key="11">
    <source>
        <dbReference type="SAM" id="MobiDB-lite"/>
    </source>
</evidence>
<dbReference type="InterPro" id="IPR001757">
    <property type="entry name" value="P_typ_ATPase"/>
</dbReference>
<dbReference type="InterPro" id="IPR017969">
    <property type="entry name" value="Heavy-metal-associated_CS"/>
</dbReference>
<dbReference type="SUPFAM" id="SSF81665">
    <property type="entry name" value="Calcium ATPase, transmembrane domain M"/>
    <property type="match status" value="1"/>
</dbReference>
<feature type="transmembrane region" description="Helical" evidence="10">
    <location>
        <begin position="355"/>
        <end position="374"/>
    </location>
</feature>
<keyword evidence="7" id="KW-1278">Translocase</keyword>
<evidence type="ECO:0000256" key="7">
    <source>
        <dbReference type="ARBA" id="ARBA00022967"/>
    </source>
</evidence>
<dbReference type="InterPro" id="IPR027256">
    <property type="entry name" value="P-typ_ATPase_IB"/>
</dbReference>
<name>A0A8J7LQK5_9RHOB</name>
<feature type="transmembrane region" description="Helical" evidence="10">
    <location>
        <begin position="174"/>
        <end position="194"/>
    </location>
</feature>
<dbReference type="GO" id="GO:0005507">
    <property type="term" value="F:copper ion binding"/>
    <property type="evidence" value="ECO:0007669"/>
    <property type="project" value="TreeGrafter"/>
</dbReference>
<dbReference type="PROSITE" id="PS00154">
    <property type="entry name" value="ATPASE_E1_E2"/>
    <property type="match status" value="1"/>
</dbReference>
<dbReference type="Pfam" id="PF00122">
    <property type="entry name" value="E1-E2_ATPase"/>
    <property type="match status" value="1"/>
</dbReference>